<keyword evidence="3" id="KW-1185">Reference proteome</keyword>
<dbReference type="AlphaFoldDB" id="A0A2U1LPB6"/>
<reference evidence="2 3" key="1">
    <citation type="journal article" date="2018" name="Mol. Plant">
        <title>The genome of Artemisia annua provides insight into the evolution of Asteraceae family and artemisinin biosynthesis.</title>
        <authorList>
            <person name="Shen Q."/>
            <person name="Zhang L."/>
            <person name="Liao Z."/>
            <person name="Wang S."/>
            <person name="Yan T."/>
            <person name="Shi P."/>
            <person name="Liu M."/>
            <person name="Fu X."/>
            <person name="Pan Q."/>
            <person name="Wang Y."/>
            <person name="Lv Z."/>
            <person name="Lu X."/>
            <person name="Zhang F."/>
            <person name="Jiang W."/>
            <person name="Ma Y."/>
            <person name="Chen M."/>
            <person name="Hao X."/>
            <person name="Li L."/>
            <person name="Tang Y."/>
            <person name="Lv G."/>
            <person name="Zhou Y."/>
            <person name="Sun X."/>
            <person name="Brodelius P.E."/>
            <person name="Rose J.K.C."/>
            <person name="Tang K."/>
        </authorList>
    </citation>
    <scope>NUCLEOTIDE SEQUENCE [LARGE SCALE GENOMIC DNA]</scope>
    <source>
        <strain evidence="3">cv. Huhao1</strain>
        <tissue evidence="2">Leaf</tissue>
    </source>
</reference>
<gene>
    <name evidence="2" type="ORF">CTI12_AA469350</name>
</gene>
<keyword evidence="2" id="KW-0808">Transferase</keyword>
<protein>
    <submittedName>
        <fullName evidence="2">Reverse transcriptase zinc-binding domain-containing protein</fullName>
    </submittedName>
</protein>
<dbReference type="OrthoDB" id="1938430at2759"/>
<accession>A0A2U1LPB6</accession>
<evidence type="ECO:0000313" key="3">
    <source>
        <dbReference type="Proteomes" id="UP000245207"/>
    </source>
</evidence>
<proteinExistence type="predicted"/>
<dbReference type="GO" id="GO:0003964">
    <property type="term" value="F:RNA-directed DNA polymerase activity"/>
    <property type="evidence" value="ECO:0007669"/>
    <property type="project" value="UniProtKB-KW"/>
</dbReference>
<comment type="caution">
    <text evidence="2">The sequence shown here is derived from an EMBL/GenBank/DDBJ whole genome shotgun (WGS) entry which is preliminary data.</text>
</comment>
<sequence length="480" mass="52151">MEKVTSANDHSTLGLLNKGSQAAGDKLTNAQGNTNKQGSFNQESSLLANAPILRSILKKAVRNVPSKDKNSSLSSVSDNVSGLNDKDACDKALHSVGQLSDVEEVPLVGGIAAKVINLDGKILGRDDMVVKQSRMVHFADQVEVLPTEQHRDEVAGNVMSSGVGKAARGTPTQVSQGLHSNTTQAATTPMGSNVSHGSIASQQASSTTPKQPLQAAVGNVTKDLNGASAIGNNVSCIWAEIVSGISIRTANNSLWSVIQRLVFGAAVYYIWQERNFRLFQKNFRSEETVFKIIVDIVRHKLLSLKIKRSVESVKAAVIWKIPLMSINGEDNKNQNNGQLNFRWYIGFAGFCPGTEGRVAFCAGHQLVVLVVRWLCTTGTDPNFCAGILYWITRSQMSLMCNETVFGVWICSGHVLARLDFLMILDSGGVHSALCFSSYAFYGLYAYGDVWNSIGWSLLESSMYSEYAYSLRSSCLYAKIE</sequence>
<feature type="region of interest" description="Disordered" evidence="1">
    <location>
        <begin position="1"/>
        <end position="41"/>
    </location>
</feature>
<feature type="compositionally biased region" description="Polar residues" evidence="1">
    <location>
        <begin position="1"/>
        <end position="11"/>
    </location>
</feature>
<feature type="compositionally biased region" description="Polar residues" evidence="1">
    <location>
        <begin position="170"/>
        <end position="211"/>
    </location>
</feature>
<feature type="compositionally biased region" description="Polar residues" evidence="1">
    <location>
        <begin position="28"/>
        <end position="41"/>
    </location>
</feature>
<evidence type="ECO:0000313" key="2">
    <source>
        <dbReference type="EMBL" id="PWA50835.1"/>
    </source>
</evidence>
<organism evidence="2 3">
    <name type="scientific">Artemisia annua</name>
    <name type="common">Sweet wormwood</name>
    <dbReference type="NCBI Taxonomy" id="35608"/>
    <lineage>
        <taxon>Eukaryota</taxon>
        <taxon>Viridiplantae</taxon>
        <taxon>Streptophyta</taxon>
        <taxon>Embryophyta</taxon>
        <taxon>Tracheophyta</taxon>
        <taxon>Spermatophyta</taxon>
        <taxon>Magnoliopsida</taxon>
        <taxon>eudicotyledons</taxon>
        <taxon>Gunneridae</taxon>
        <taxon>Pentapetalae</taxon>
        <taxon>asterids</taxon>
        <taxon>campanulids</taxon>
        <taxon>Asterales</taxon>
        <taxon>Asteraceae</taxon>
        <taxon>Asteroideae</taxon>
        <taxon>Anthemideae</taxon>
        <taxon>Artemisiinae</taxon>
        <taxon>Artemisia</taxon>
    </lineage>
</organism>
<dbReference type="EMBL" id="PKPP01008388">
    <property type="protein sequence ID" value="PWA50835.1"/>
    <property type="molecule type" value="Genomic_DNA"/>
</dbReference>
<feature type="region of interest" description="Disordered" evidence="1">
    <location>
        <begin position="162"/>
        <end position="213"/>
    </location>
</feature>
<keyword evidence="2" id="KW-0548">Nucleotidyltransferase</keyword>
<name>A0A2U1LPB6_ARTAN</name>
<keyword evidence="2" id="KW-0695">RNA-directed DNA polymerase</keyword>
<evidence type="ECO:0000256" key="1">
    <source>
        <dbReference type="SAM" id="MobiDB-lite"/>
    </source>
</evidence>
<dbReference type="Proteomes" id="UP000245207">
    <property type="component" value="Unassembled WGS sequence"/>
</dbReference>